<organism evidence="1 2">
    <name type="scientific">Sporomusa ovata</name>
    <dbReference type="NCBI Taxonomy" id="2378"/>
    <lineage>
        <taxon>Bacteria</taxon>
        <taxon>Bacillati</taxon>
        <taxon>Bacillota</taxon>
        <taxon>Negativicutes</taxon>
        <taxon>Selenomonadales</taxon>
        <taxon>Sporomusaceae</taxon>
        <taxon>Sporomusa</taxon>
    </lineage>
</organism>
<keyword evidence="2" id="KW-1185">Reference proteome</keyword>
<evidence type="ECO:0000313" key="1">
    <source>
        <dbReference type="EMBL" id="CQR69975.1"/>
    </source>
</evidence>
<reference evidence="2" key="1">
    <citation type="submission" date="2015-03" db="EMBL/GenBank/DDBJ databases">
        <authorList>
            <person name="Nijsse Bart"/>
        </authorList>
    </citation>
    <scope>NUCLEOTIDE SEQUENCE [LARGE SCALE GENOMIC DNA]</scope>
</reference>
<evidence type="ECO:0000313" key="2">
    <source>
        <dbReference type="Proteomes" id="UP000049855"/>
    </source>
</evidence>
<name>A0A0U1KRT3_9FIRM</name>
<accession>A0A0U1KRT3</accession>
<sequence>MIAPREILDALESILQIFLSDIRHKERAAFILCDNLVEMACKTGAKQNNHSFNTTCGFHAAWNAPGVTLDPNGIGARVQQSRDTRNNMQHASAASTVDIRYCADALLDAVAVIDQLWPNTSTNAIHLWMKLSIRIVRLYSSVGNHSLQQRFEDNIRHEEWRTKQSAKKHEQVIEPGIRKFWAISIKENPQKFEQILDSLGIH</sequence>
<dbReference type="AlphaFoldDB" id="A0A0U1KRT3"/>
<dbReference type="Proteomes" id="UP000049855">
    <property type="component" value="Unassembled WGS sequence"/>
</dbReference>
<dbReference type="EMBL" id="CTRP01000001">
    <property type="protein sequence ID" value="CQR69975.1"/>
    <property type="molecule type" value="Genomic_DNA"/>
</dbReference>
<protein>
    <submittedName>
        <fullName evidence="1">Uncharacterized protein</fullName>
    </submittedName>
</protein>
<proteinExistence type="predicted"/>
<gene>
    <name evidence="1" type="ORF">SpAn4DRAFT_4840</name>
</gene>
<dbReference type="RefSeq" id="WP_021168247.1">
    <property type="nucleotide sequence ID" value="NZ_CTRP01000001.1"/>
</dbReference>